<dbReference type="Proteomes" id="UP000653156">
    <property type="component" value="Chromosome"/>
</dbReference>
<dbReference type="Pfam" id="PF12911">
    <property type="entry name" value="OppC_N"/>
    <property type="match status" value="1"/>
</dbReference>
<dbReference type="CDD" id="cd06261">
    <property type="entry name" value="TM_PBP2"/>
    <property type="match status" value="1"/>
</dbReference>
<dbReference type="PANTHER" id="PTHR30325">
    <property type="entry name" value="MEMBRANE COMPONENT OF ABC TRANSPORTER"/>
    <property type="match status" value="1"/>
</dbReference>
<dbReference type="SUPFAM" id="SSF161098">
    <property type="entry name" value="MetI-like"/>
    <property type="match status" value="1"/>
</dbReference>
<dbReference type="EMBL" id="CP069798">
    <property type="protein sequence ID" value="QRQ81265.1"/>
    <property type="molecule type" value="Genomic_DNA"/>
</dbReference>
<evidence type="ECO:0000256" key="5">
    <source>
        <dbReference type="RuleBase" id="RU363032"/>
    </source>
</evidence>
<dbReference type="GO" id="GO:0055085">
    <property type="term" value="P:transmembrane transport"/>
    <property type="evidence" value="ECO:0007669"/>
    <property type="project" value="InterPro"/>
</dbReference>
<evidence type="ECO:0000259" key="6">
    <source>
        <dbReference type="PROSITE" id="PS50928"/>
    </source>
</evidence>
<dbReference type="Gene3D" id="1.10.3720.10">
    <property type="entry name" value="MetI-like"/>
    <property type="match status" value="1"/>
</dbReference>
<evidence type="ECO:0000256" key="4">
    <source>
        <dbReference type="ARBA" id="ARBA00023136"/>
    </source>
</evidence>
<dbReference type="GO" id="GO:0042884">
    <property type="term" value="P:microcin transport"/>
    <property type="evidence" value="ECO:0007669"/>
    <property type="project" value="TreeGrafter"/>
</dbReference>
<dbReference type="RefSeq" id="WP_230338556.1">
    <property type="nucleotide sequence ID" value="NZ_CP069798.1"/>
</dbReference>
<dbReference type="InterPro" id="IPR000515">
    <property type="entry name" value="MetI-like"/>
</dbReference>
<dbReference type="InterPro" id="IPR035906">
    <property type="entry name" value="MetI-like_sf"/>
</dbReference>
<protein>
    <submittedName>
        <fullName evidence="7">ABC transporter permease</fullName>
    </submittedName>
</protein>
<reference evidence="7" key="1">
    <citation type="submission" date="2021-02" db="EMBL/GenBank/DDBJ databases">
        <title>Neisseriaceae sp. 26B isolated from the cloaca of a Common Toad-headed Turtle (Mesoclemmys nasuta).</title>
        <authorList>
            <person name="Spergser J."/>
            <person name="Busse H.-J."/>
        </authorList>
    </citation>
    <scope>NUCLEOTIDE SEQUENCE</scope>
    <source>
        <strain evidence="7">26B</strain>
    </source>
</reference>
<feature type="transmembrane region" description="Helical" evidence="5">
    <location>
        <begin position="146"/>
        <end position="170"/>
    </location>
</feature>
<keyword evidence="5" id="KW-0813">Transport</keyword>
<accession>A0A892ZD72</accession>
<dbReference type="AlphaFoldDB" id="A0A892ZD72"/>
<proteinExistence type="inferred from homology"/>
<dbReference type="GO" id="GO:0005886">
    <property type="term" value="C:plasma membrane"/>
    <property type="evidence" value="ECO:0007669"/>
    <property type="project" value="UniProtKB-SubCell"/>
</dbReference>
<dbReference type="KEGG" id="ptes:JQU52_11145"/>
<keyword evidence="2 5" id="KW-0812">Transmembrane</keyword>
<dbReference type="PANTHER" id="PTHR30325:SF0">
    <property type="entry name" value="INNER MEMBRANE ABC TRANSPORTER PERMEASE PROTEIN YEJE"/>
    <property type="match status" value="1"/>
</dbReference>
<comment type="similarity">
    <text evidence="5">Belongs to the binding-protein-dependent transport system permease family.</text>
</comment>
<organism evidence="7 8">
    <name type="scientific">Paralysiella testudinis</name>
    <dbReference type="NCBI Taxonomy" id="2809020"/>
    <lineage>
        <taxon>Bacteria</taxon>
        <taxon>Pseudomonadati</taxon>
        <taxon>Pseudomonadota</taxon>
        <taxon>Betaproteobacteria</taxon>
        <taxon>Neisseriales</taxon>
        <taxon>Neisseriaceae</taxon>
        <taxon>Paralysiella</taxon>
    </lineage>
</organism>
<dbReference type="PROSITE" id="PS50928">
    <property type="entry name" value="ABC_TM1"/>
    <property type="match status" value="1"/>
</dbReference>
<dbReference type="InterPro" id="IPR025966">
    <property type="entry name" value="OppC_N"/>
</dbReference>
<keyword evidence="8" id="KW-1185">Reference proteome</keyword>
<evidence type="ECO:0000313" key="8">
    <source>
        <dbReference type="Proteomes" id="UP000653156"/>
    </source>
</evidence>
<comment type="subcellular location">
    <subcellularLocation>
        <location evidence="1 5">Cell membrane</location>
        <topology evidence="1 5">Multi-pass membrane protein</topology>
    </subcellularLocation>
</comment>
<name>A0A892ZD72_9NEIS</name>
<keyword evidence="4 5" id="KW-0472">Membrane</keyword>
<keyword evidence="3 5" id="KW-1133">Transmembrane helix</keyword>
<feature type="transmembrane region" description="Helical" evidence="5">
    <location>
        <begin position="308"/>
        <end position="330"/>
    </location>
</feature>
<sequence length="346" mass="38617">MSRATDSLWQRARARFRQHKRALWSARVLLLLFALSLLAPLWSNDKPLWLHYQGQSYFPLFNTYYETDFGGDFATPADYLDPYLRQLLSENGNRMLMPPNPYGPNTLNDFDTAPFPAAPNAQHWLGTDDRGRDILARLVYGFRDSLLFALALTAVATAIGIVVGAVQGYFGGRVDLVTQRFLEIWGGLPELYLLIILSSFFNPSLLLLLLLLSLFGWMGLSDYVRAEFLKNRQMDYVLAAKSMGVPNRAIMWRHILPNSLTPVLAFLPFRISGAVLALTSLDFLGLGVPASQASLGELLAQGKDNLDAWWIGLSAFAVLTTMLLLLIFIGEGLRQALDARQEADNG</sequence>
<gene>
    <name evidence="7" type="ORF">JQU52_11145</name>
</gene>
<evidence type="ECO:0000313" key="7">
    <source>
        <dbReference type="EMBL" id="QRQ81265.1"/>
    </source>
</evidence>
<feature type="domain" description="ABC transmembrane type-1" evidence="6">
    <location>
        <begin position="142"/>
        <end position="330"/>
    </location>
</feature>
<dbReference type="Pfam" id="PF00528">
    <property type="entry name" value="BPD_transp_1"/>
    <property type="match status" value="1"/>
</dbReference>
<evidence type="ECO:0000256" key="1">
    <source>
        <dbReference type="ARBA" id="ARBA00004651"/>
    </source>
</evidence>
<evidence type="ECO:0000256" key="2">
    <source>
        <dbReference type="ARBA" id="ARBA00022692"/>
    </source>
</evidence>
<evidence type="ECO:0000256" key="3">
    <source>
        <dbReference type="ARBA" id="ARBA00022989"/>
    </source>
</evidence>